<protein>
    <submittedName>
        <fullName evidence="2">Uncharacterized protein</fullName>
    </submittedName>
</protein>
<dbReference type="Proteomes" id="UP000282876">
    <property type="component" value="Unassembled WGS sequence"/>
</dbReference>
<evidence type="ECO:0000313" key="3">
    <source>
        <dbReference type="Proteomes" id="UP000282876"/>
    </source>
</evidence>
<organism evidence="2 3">
    <name type="scientific">Tubulinosema ratisbonensis</name>
    <dbReference type="NCBI Taxonomy" id="291195"/>
    <lineage>
        <taxon>Eukaryota</taxon>
        <taxon>Fungi</taxon>
        <taxon>Fungi incertae sedis</taxon>
        <taxon>Microsporidia</taxon>
        <taxon>Tubulinosematoidea</taxon>
        <taxon>Tubulinosematidae</taxon>
        <taxon>Tubulinosema</taxon>
    </lineage>
</organism>
<dbReference type="VEuPathDB" id="MicrosporidiaDB:TUBRATIS_26810"/>
<keyword evidence="1" id="KW-0732">Signal</keyword>
<name>A0A437AIJ5_9MICR</name>
<comment type="caution">
    <text evidence="2">The sequence shown here is derived from an EMBL/GenBank/DDBJ whole genome shotgun (WGS) entry which is preliminary data.</text>
</comment>
<dbReference type="AlphaFoldDB" id="A0A437AIJ5"/>
<evidence type="ECO:0000313" key="2">
    <source>
        <dbReference type="EMBL" id="RVD90886.1"/>
    </source>
</evidence>
<accession>A0A437AIJ5</accession>
<proteinExistence type="predicted"/>
<dbReference type="EMBL" id="RCSS01000734">
    <property type="protein sequence ID" value="RVD90886.1"/>
    <property type="molecule type" value="Genomic_DNA"/>
</dbReference>
<reference evidence="2 3" key="1">
    <citation type="submission" date="2018-10" db="EMBL/GenBank/DDBJ databases">
        <title>Draft genome sequence of the microsporidian Tubulinosema ratisbonensis.</title>
        <authorList>
            <person name="Polonais V."/>
            <person name="Peyretaillade E."/>
            <person name="Niehus S."/>
            <person name="Wawrzyniak I."/>
            <person name="Franchet A."/>
            <person name="Gaspin C."/>
            <person name="Reichstadt M."/>
            <person name="Belser C."/>
            <person name="Labadie K."/>
            <person name="Delbac F."/>
            <person name="Ferrandon D."/>
        </authorList>
    </citation>
    <scope>NUCLEOTIDE SEQUENCE [LARGE SCALE GENOMIC DNA]</scope>
    <source>
        <strain evidence="2 3">Franzen</strain>
    </source>
</reference>
<gene>
    <name evidence="2" type="ORF">TUBRATIS_26810</name>
</gene>
<evidence type="ECO:0000256" key="1">
    <source>
        <dbReference type="SAM" id="SignalP"/>
    </source>
</evidence>
<keyword evidence="3" id="KW-1185">Reference proteome</keyword>
<feature type="signal peptide" evidence="1">
    <location>
        <begin position="1"/>
        <end position="27"/>
    </location>
</feature>
<sequence>MYHQRKNFKNIFQHLFIIASILQPCLGSLEVINEFEIDRSLDDRIVQDNPESLQDDFTHCDFLLDSYDLTRMLGYARLLRYKARKSISNIKHTIAKKLYILFHFISESNNDTNKVHKTIKELYELLENEENRKRTHEDKTRHYFADILIKLRDSLSHSIGETVFENYMRYLFLRENCVFLKDSGWKNHSCHSLNPIKCITIKMLLGQLPAHLNVFKSMNNFDSLYPKYLYFNVSRDGETKVRLLNLERECIYRYTDQNKICFYKLVGVLTEEFNCVNCYLKENGKWNRYICNQKMEERKLIHIPFAAVFEKFAEYNRNLSERIKD</sequence>
<feature type="chain" id="PRO_5019531765" evidence="1">
    <location>
        <begin position="28"/>
        <end position="325"/>
    </location>
</feature>